<accession>A0AAN6TP45</accession>
<proteinExistence type="predicted"/>
<dbReference type="EMBL" id="MU853332">
    <property type="protein sequence ID" value="KAK4117776.1"/>
    <property type="molecule type" value="Genomic_DNA"/>
</dbReference>
<evidence type="ECO:0000313" key="3">
    <source>
        <dbReference type="Proteomes" id="UP001302812"/>
    </source>
</evidence>
<evidence type="ECO:0000256" key="1">
    <source>
        <dbReference type="SAM" id="MobiDB-lite"/>
    </source>
</evidence>
<feature type="region of interest" description="Disordered" evidence="1">
    <location>
        <begin position="137"/>
        <end position="157"/>
    </location>
</feature>
<organism evidence="2 3">
    <name type="scientific">Canariomyces notabilis</name>
    <dbReference type="NCBI Taxonomy" id="2074819"/>
    <lineage>
        <taxon>Eukaryota</taxon>
        <taxon>Fungi</taxon>
        <taxon>Dikarya</taxon>
        <taxon>Ascomycota</taxon>
        <taxon>Pezizomycotina</taxon>
        <taxon>Sordariomycetes</taxon>
        <taxon>Sordariomycetidae</taxon>
        <taxon>Sordariales</taxon>
        <taxon>Chaetomiaceae</taxon>
        <taxon>Canariomyces</taxon>
    </lineage>
</organism>
<sequence>MRSLGNCSDVLGFTCISTPKLQTRSAHNISHEYSHPSDTMAGLSPSLLYSALVPGTPGSRNSVTPFHNLATMQPRGMARSLQGRVTCTTRKDSEEGCGLELLMEGLCDSVSYIEVLRLVVYLCTYLLTMHGWSSLSGLPSSDTGYSDSTDDERKTVF</sequence>
<reference evidence="2" key="2">
    <citation type="submission" date="2023-05" db="EMBL/GenBank/DDBJ databases">
        <authorList>
            <consortium name="Lawrence Berkeley National Laboratory"/>
            <person name="Steindorff A."/>
            <person name="Hensen N."/>
            <person name="Bonometti L."/>
            <person name="Westerberg I."/>
            <person name="Brannstrom I.O."/>
            <person name="Guillou S."/>
            <person name="Cros-Aarteil S."/>
            <person name="Calhoun S."/>
            <person name="Haridas S."/>
            <person name="Kuo A."/>
            <person name="Mondo S."/>
            <person name="Pangilinan J."/>
            <person name="Riley R."/>
            <person name="Labutti K."/>
            <person name="Andreopoulos B."/>
            <person name="Lipzen A."/>
            <person name="Chen C."/>
            <person name="Yanf M."/>
            <person name="Daum C."/>
            <person name="Ng V."/>
            <person name="Clum A."/>
            <person name="Ohm R."/>
            <person name="Martin F."/>
            <person name="Silar P."/>
            <person name="Natvig D."/>
            <person name="Lalanne C."/>
            <person name="Gautier V."/>
            <person name="Ament-Velasquez S.L."/>
            <person name="Kruys A."/>
            <person name="Hutchinson M.I."/>
            <person name="Powell A.J."/>
            <person name="Barry K."/>
            <person name="Miller A.N."/>
            <person name="Grigoriev I.V."/>
            <person name="Debuchy R."/>
            <person name="Gladieux P."/>
            <person name="Thoren M.H."/>
            <person name="Johannesson H."/>
        </authorList>
    </citation>
    <scope>NUCLEOTIDE SEQUENCE</scope>
    <source>
        <strain evidence="2">CBS 508.74</strain>
    </source>
</reference>
<keyword evidence="3" id="KW-1185">Reference proteome</keyword>
<name>A0AAN6TP45_9PEZI</name>
<dbReference type="AlphaFoldDB" id="A0AAN6TP45"/>
<protein>
    <submittedName>
        <fullName evidence="2">Uncharacterized protein</fullName>
    </submittedName>
</protein>
<comment type="caution">
    <text evidence="2">The sequence shown here is derived from an EMBL/GenBank/DDBJ whole genome shotgun (WGS) entry which is preliminary data.</text>
</comment>
<dbReference type="Proteomes" id="UP001302812">
    <property type="component" value="Unassembled WGS sequence"/>
</dbReference>
<evidence type="ECO:0000313" key="2">
    <source>
        <dbReference type="EMBL" id="KAK4117776.1"/>
    </source>
</evidence>
<dbReference type="RefSeq" id="XP_064675346.1">
    <property type="nucleotide sequence ID" value="XM_064810254.1"/>
</dbReference>
<gene>
    <name evidence="2" type="ORF">N656DRAFT_60117</name>
</gene>
<reference evidence="2" key="1">
    <citation type="journal article" date="2023" name="Mol. Phylogenet. Evol.">
        <title>Genome-scale phylogeny and comparative genomics of the fungal order Sordariales.</title>
        <authorList>
            <person name="Hensen N."/>
            <person name="Bonometti L."/>
            <person name="Westerberg I."/>
            <person name="Brannstrom I.O."/>
            <person name="Guillou S."/>
            <person name="Cros-Aarteil S."/>
            <person name="Calhoun S."/>
            <person name="Haridas S."/>
            <person name="Kuo A."/>
            <person name="Mondo S."/>
            <person name="Pangilinan J."/>
            <person name="Riley R."/>
            <person name="LaButti K."/>
            <person name="Andreopoulos B."/>
            <person name="Lipzen A."/>
            <person name="Chen C."/>
            <person name="Yan M."/>
            <person name="Daum C."/>
            <person name="Ng V."/>
            <person name="Clum A."/>
            <person name="Steindorff A."/>
            <person name="Ohm R.A."/>
            <person name="Martin F."/>
            <person name="Silar P."/>
            <person name="Natvig D.O."/>
            <person name="Lalanne C."/>
            <person name="Gautier V."/>
            <person name="Ament-Velasquez S.L."/>
            <person name="Kruys A."/>
            <person name="Hutchinson M.I."/>
            <person name="Powell A.J."/>
            <person name="Barry K."/>
            <person name="Miller A.N."/>
            <person name="Grigoriev I.V."/>
            <person name="Debuchy R."/>
            <person name="Gladieux P."/>
            <person name="Hiltunen Thoren M."/>
            <person name="Johannesson H."/>
        </authorList>
    </citation>
    <scope>NUCLEOTIDE SEQUENCE</scope>
    <source>
        <strain evidence="2">CBS 508.74</strain>
    </source>
</reference>
<dbReference type="GeneID" id="89934379"/>